<keyword evidence="2" id="KW-1185">Reference proteome</keyword>
<dbReference type="AlphaFoldDB" id="A0A937CV30"/>
<proteinExistence type="predicted"/>
<dbReference type="Proteomes" id="UP000599109">
    <property type="component" value="Unassembled WGS sequence"/>
</dbReference>
<dbReference type="EMBL" id="JAEQNE010000003">
    <property type="protein sequence ID" value="MBL0392597.1"/>
    <property type="molecule type" value="Genomic_DNA"/>
</dbReference>
<evidence type="ECO:0000313" key="2">
    <source>
        <dbReference type="Proteomes" id="UP000599109"/>
    </source>
</evidence>
<protein>
    <submittedName>
        <fullName evidence="1">Aspartate/glutamate racemase family protein</fullName>
    </submittedName>
</protein>
<reference evidence="1 2" key="1">
    <citation type="journal article" date="2017" name="Int. J. Syst. Evol. Microbiol.">
        <title>Ramlibacter monticola sp. nov., isolated from forest soil.</title>
        <authorList>
            <person name="Chaudhary D.K."/>
            <person name="Kim J."/>
        </authorList>
    </citation>
    <scope>NUCLEOTIDE SEQUENCE [LARGE SCALE GENOMIC DNA]</scope>
    <source>
        <strain evidence="1 2">KACC 19175</strain>
    </source>
</reference>
<dbReference type="Gene3D" id="3.40.50.12500">
    <property type="match status" value="1"/>
</dbReference>
<sequence length="251" mass="26909">MEGWWTSRREASRSCCRDCARRAIEAVALPQGFLGILMLDTRFPRPVGDVGNPQTYGRAGIPVRFATVRGASPHRVVNEADPALLQPFLDAALELERQGASLLSTSCGFLASWQATLSRALAVPVVTSSLLQVSRCRRPGILTIAAASLTPAVLDAAGVPAGTPLQGVEPGCEFHRRILSNDSTMDLAQAERDVVSAALRLVGRHPEVAEIVLECTNMPPYRNAVARATGRPVHDIETLLLAEWEALGAGR</sequence>
<dbReference type="InterPro" id="IPR053714">
    <property type="entry name" value="Iso_Racemase_Enz_sf"/>
</dbReference>
<accession>A0A937CV30</accession>
<organism evidence="1 2">
    <name type="scientific">Ramlibacter monticola</name>
    <dbReference type="NCBI Taxonomy" id="1926872"/>
    <lineage>
        <taxon>Bacteria</taxon>
        <taxon>Pseudomonadati</taxon>
        <taxon>Pseudomonadota</taxon>
        <taxon>Betaproteobacteria</taxon>
        <taxon>Burkholderiales</taxon>
        <taxon>Comamonadaceae</taxon>
        <taxon>Ramlibacter</taxon>
    </lineage>
</organism>
<name>A0A937CV30_9BURK</name>
<evidence type="ECO:0000313" key="1">
    <source>
        <dbReference type="EMBL" id="MBL0392597.1"/>
    </source>
</evidence>
<gene>
    <name evidence="1" type="ORF">JJ685_15770</name>
</gene>
<dbReference type="NCBIfam" id="NF005679">
    <property type="entry name" value="PRK07475.1"/>
    <property type="match status" value="1"/>
</dbReference>
<comment type="caution">
    <text evidence="1">The sequence shown here is derived from an EMBL/GenBank/DDBJ whole genome shotgun (WGS) entry which is preliminary data.</text>
</comment>